<dbReference type="Proteomes" id="UP000193900">
    <property type="component" value="Unassembled WGS sequence"/>
</dbReference>
<dbReference type="SUPFAM" id="SSF52266">
    <property type="entry name" value="SGNH hydrolase"/>
    <property type="match status" value="1"/>
</dbReference>
<proteinExistence type="predicted"/>
<dbReference type="InterPro" id="IPR013830">
    <property type="entry name" value="SGNH_hydro"/>
</dbReference>
<dbReference type="AlphaFoldDB" id="A0A1Y5SL13"/>
<evidence type="ECO:0000313" key="3">
    <source>
        <dbReference type="Proteomes" id="UP000193900"/>
    </source>
</evidence>
<gene>
    <name evidence="2" type="ORF">ROA7023_01736</name>
</gene>
<dbReference type="CDD" id="cd01839">
    <property type="entry name" value="SGNH_arylesterase_like"/>
    <property type="match status" value="1"/>
</dbReference>
<name>A0A1Y5SL13_9RHOB</name>
<dbReference type="GO" id="GO:0016788">
    <property type="term" value="F:hydrolase activity, acting on ester bonds"/>
    <property type="evidence" value="ECO:0007669"/>
    <property type="project" value="UniProtKB-ARBA"/>
</dbReference>
<dbReference type="Pfam" id="PF13472">
    <property type="entry name" value="Lipase_GDSL_2"/>
    <property type="match status" value="1"/>
</dbReference>
<dbReference type="InterPro" id="IPR036514">
    <property type="entry name" value="SGNH_hydro_sf"/>
</dbReference>
<dbReference type="EMBL" id="FWFZ01000007">
    <property type="protein sequence ID" value="SLN42872.1"/>
    <property type="molecule type" value="Genomic_DNA"/>
</dbReference>
<accession>A0A1Y5SL13</accession>
<evidence type="ECO:0000313" key="2">
    <source>
        <dbReference type="EMBL" id="SLN42872.1"/>
    </source>
</evidence>
<sequence>MPVCLTFGDSNTYGTPPMVARGVPERYDRGVRWTGVCAAELGPGWEVVEEGLPGRTAQFEDPVMGSFMDGRTGLRIALQSHGPIDVLTVMLGTNDIKTRFAPEPGRVTAGIACLLDIALSDEMQLRHGRFRVLVICPPKVREVGILKGEFLGAESVAAALPDRYAALAAARGAGFLDANNMISVSDVDGIHLEASAHRVLGAAVADAVRSL</sequence>
<protein>
    <recommendedName>
        <fullName evidence="1">SGNH hydrolase-type esterase domain-containing protein</fullName>
    </recommendedName>
</protein>
<keyword evidence="3" id="KW-1185">Reference proteome</keyword>
<dbReference type="OrthoDB" id="164654at2"/>
<organism evidence="2 3">
    <name type="scientific">Roseisalinus antarcticus</name>
    <dbReference type="NCBI Taxonomy" id="254357"/>
    <lineage>
        <taxon>Bacteria</taxon>
        <taxon>Pseudomonadati</taxon>
        <taxon>Pseudomonadota</taxon>
        <taxon>Alphaproteobacteria</taxon>
        <taxon>Rhodobacterales</taxon>
        <taxon>Roseobacteraceae</taxon>
        <taxon>Roseisalinus</taxon>
    </lineage>
</organism>
<evidence type="ECO:0000259" key="1">
    <source>
        <dbReference type="Pfam" id="PF13472"/>
    </source>
</evidence>
<dbReference type="RefSeq" id="WP_085878609.1">
    <property type="nucleotide sequence ID" value="NZ_FWFZ01000007.1"/>
</dbReference>
<feature type="domain" description="SGNH hydrolase-type esterase" evidence="1">
    <location>
        <begin position="7"/>
        <end position="198"/>
    </location>
</feature>
<dbReference type="Gene3D" id="3.40.50.1110">
    <property type="entry name" value="SGNH hydrolase"/>
    <property type="match status" value="1"/>
</dbReference>
<reference evidence="2 3" key="1">
    <citation type="submission" date="2017-03" db="EMBL/GenBank/DDBJ databases">
        <authorList>
            <person name="Afonso C.L."/>
            <person name="Miller P.J."/>
            <person name="Scott M.A."/>
            <person name="Spackman E."/>
            <person name="Goraichik I."/>
            <person name="Dimitrov K.M."/>
            <person name="Suarez D.L."/>
            <person name="Swayne D.E."/>
        </authorList>
    </citation>
    <scope>NUCLEOTIDE SEQUENCE [LARGE SCALE GENOMIC DNA]</scope>
    <source>
        <strain evidence="2 3">CECT 7023</strain>
    </source>
</reference>